<reference evidence="1 2" key="1">
    <citation type="journal article" date="2016" name="J. Microbiol.">
        <title>Dankookia rubra gen. nov., sp. nov., an alphaproteobacterium isolated from sediment of a shallow stream.</title>
        <authorList>
            <person name="Kim W.H."/>
            <person name="Kim D.H."/>
            <person name="Kang K."/>
            <person name="Ahn T.Y."/>
        </authorList>
    </citation>
    <scope>NUCLEOTIDE SEQUENCE [LARGE SCALE GENOMIC DNA]</scope>
    <source>
        <strain evidence="1 2">JCM30602</strain>
    </source>
</reference>
<sequence>MSSRLLTAAGLSAALLLGGCQNPNGTTDWGSTLLLGAGIGTAAALIAGAASDHPKPHRYAGGYGGGRPGYALPYGSGYSGAGYGSAGYGRGYGRGW</sequence>
<dbReference type="RefSeq" id="WP_133287251.1">
    <property type="nucleotide sequence ID" value="NZ_SMSJ01000003.1"/>
</dbReference>
<evidence type="ECO:0000313" key="2">
    <source>
        <dbReference type="Proteomes" id="UP000295096"/>
    </source>
</evidence>
<dbReference type="AlphaFoldDB" id="A0A4R5QMC3"/>
<comment type="caution">
    <text evidence="1">The sequence shown here is derived from an EMBL/GenBank/DDBJ whole genome shotgun (WGS) entry which is preliminary data.</text>
</comment>
<dbReference type="Proteomes" id="UP000295096">
    <property type="component" value="Unassembled WGS sequence"/>
</dbReference>
<accession>A0A4R5QMC3</accession>
<dbReference type="EMBL" id="SMSJ01000003">
    <property type="protein sequence ID" value="TDH63971.1"/>
    <property type="molecule type" value="Genomic_DNA"/>
</dbReference>
<proteinExistence type="predicted"/>
<name>A0A4R5QMC3_9PROT</name>
<organism evidence="1 2">
    <name type="scientific">Dankookia rubra</name>
    <dbReference type="NCBI Taxonomy" id="1442381"/>
    <lineage>
        <taxon>Bacteria</taxon>
        <taxon>Pseudomonadati</taxon>
        <taxon>Pseudomonadota</taxon>
        <taxon>Alphaproteobacteria</taxon>
        <taxon>Acetobacterales</taxon>
        <taxon>Roseomonadaceae</taxon>
        <taxon>Dankookia</taxon>
    </lineage>
</organism>
<evidence type="ECO:0000313" key="1">
    <source>
        <dbReference type="EMBL" id="TDH63971.1"/>
    </source>
</evidence>
<keyword evidence="2" id="KW-1185">Reference proteome</keyword>
<evidence type="ECO:0008006" key="3">
    <source>
        <dbReference type="Google" id="ProtNLM"/>
    </source>
</evidence>
<dbReference type="PROSITE" id="PS51257">
    <property type="entry name" value="PROKAR_LIPOPROTEIN"/>
    <property type="match status" value="1"/>
</dbReference>
<gene>
    <name evidence="1" type="ORF">E2C06_03865</name>
</gene>
<protein>
    <recommendedName>
        <fullName evidence="3">Lipoprotein</fullName>
    </recommendedName>
</protein>